<organism evidence="3 4">
    <name type="scientific">Paenibacillus farraposensis</name>
    <dbReference type="NCBI Taxonomy" id="2807095"/>
    <lineage>
        <taxon>Bacteria</taxon>
        <taxon>Bacillati</taxon>
        <taxon>Bacillota</taxon>
        <taxon>Bacilli</taxon>
        <taxon>Bacillales</taxon>
        <taxon>Paenibacillaceae</taxon>
        <taxon>Paenibacillus</taxon>
    </lineage>
</organism>
<name>A0ABW4DID4_9BACL</name>
<evidence type="ECO:0000256" key="1">
    <source>
        <dbReference type="SAM" id="MobiDB-lite"/>
    </source>
</evidence>
<dbReference type="EMBL" id="JBHTNZ010000267">
    <property type="protein sequence ID" value="MFD1464452.1"/>
    <property type="molecule type" value="Genomic_DNA"/>
</dbReference>
<comment type="caution">
    <text evidence="3">The sequence shown here is derived from an EMBL/GenBank/DDBJ whole genome shotgun (WGS) entry which is preliminary data.</text>
</comment>
<feature type="domain" description="DUF4097" evidence="2">
    <location>
        <begin position="79"/>
        <end position="174"/>
    </location>
</feature>
<dbReference type="Pfam" id="PF13349">
    <property type="entry name" value="DUF4097"/>
    <property type="match status" value="1"/>
</dbReference>
<feature type="compositionally biased region" description="Low complexity" evidence="1">
    <location>
        <begin position="7"/>
        <end position="35"/>
    </location>
</feature>
<dbReference type="RefSeq" id="WP_377571425.1">
    <property type="nucleotide sequence ID" value="NZ_JBHTNZ010000267.1"/>
</dbReference>
<reference evidence="4" key="1">
    <citation type="journal article" date="2019" name="Int. J. Syst. Evol. Microbiol.">
        <title>The Global Catalogue of Microorganisms (GCM) 10K type strain sequencing project: providing services to taxonomists for standard genome sequencing and annotation.</title>
        <authorList>
            <consortium name="The Broad Institute Genomics Platform"/>
            <consortium name="The Broad Institute Genome Sequencing Center for Infectious Disease"/>
            <person name="Wu L."/>
            <person name="Ma J."/>
        </authorList>
    </citation>
    <scope>NUCLEOTIDE SEQUENCE [LARGE SCALE GENOMIC DNA]</scope>
    <source>
        <strain evidence="4">CCM 9147</strain>
    </source>
</reference>
<accession>A0ABW4DID4</accession>
<dbReference type="Proteomes" id="UP001597340">
    <property type="component" value="Unassembled WGS sequence"/>
</dbReference>
<evidence type="ECO:0000313" key="3">
    <source>
        <dbReference type="EMBL" id="MFD1464452.1"/>
    </source>
</evidence>
<gene>
    <name evidence="3" type="ORF">ACFQ5D_24830</name>
</gene>
<feature type="non-terminal residue" evidence="3">
    <location>
        <position position="176"/>
    </location>
</feature>
<dbReference type="InterPro" id="IPR025164">
    <property type="entry name" value="Toastrack_DUF4097"/>
</dbReference>
<sequence length="176" mass="18446">AAREAAQDIQQEAYDQAQAARDAGREQAAQARALAEASRHYAKQAKAAAAAQTGEDKDASADADLAVDNTMTAGLAGVSDITINYPVDDVTLVAGDTDELVVEEAFSTAKRTYYGHLVNEGGTVIVEGGDHPVSSLRVTINGHRFGFWAHITVKIPTSYHGSLTITTESGDVAASQ</sequence>
<feature type="region of interest" description="Disordered" evidence="1">
    <location>
        <begin position="1"/>
        <end position="35"/>
    </location>
</feature>
<evidence type="ECO:0000313" key="4">
    <source>
        <dbReference type="Proteomes" id="UP001597340"/>
    </source>
</evidence>
<proteinExistence type="predicted"/>
<feature type="non-terminal residue" evidence="3">
    <location>
        <position position="1"/>
    </location>
</feature>
<keyword evidence="4" id="KW-1185">Reference proteome</keyword>
<evidence type="ECO:0000259" key="2">
    <source>
        <dbReference type="Pfam" id="PF13349"/>
    </source>
</evidence>
<protein>
    <submittedName>
        <fullName evidence="3">DUF4097 family beta strand repeat-containing protein</fullName>
    </submittedName>
</protein>